<evidence type="ECO:0000313" key="2">
    <source>
        <dbReference type="EMBL" id="GEK85247.1"/>
    </source>
</evidence>
<protein>
    <submittedName>
        <fullName evidence="2">Uncharacterized protein</fullName>
    </submittedName>
</protein>
<gene>
    <name evidence="2" type="ORF">MAE01_04230</name>
</gene>
<evidence type="ECO:0000256" key="1">
    <source>
        <dbReference type="SAM" id="MobiDB-lite"/>
    </source>
</evidence>
<comment type="caution">
    <text evidence="2">The sequence shown here is derived from an EMBL/GenBank/DDBJ whole genome shotgun (WGS) entry which is preliminary data.</text>
</comment>
<evidence type="ECO:0000313" key="3">
    <source>
        <dbReference type="Proteomes" id="UP000321225"/>
    </source>
</evidence>
<feature type="region of interest" description="Disordered" evidence="1">
    <location>
        <begin position="1"/>
        <end position="64"/>
    </location>
</feature>
<name>A0A511AGU5_9MICO</name>
<proteinExistence type="predicted"/>
<dbReference type="AlphaFoldDB" id="A0A511AGU5"/>
<accession>A0A511AGU5</accession>
<reference evidence="2 3" key="1">
    <citation type="submission" date="2019-07" db="EMBL/GenBank/DDBJ databases">
        <title>Whole genome shotgun sequence of Microbacterium aerolatum NBRC 103071.</title>
        <authorList>
            <person name="Hosoyama A."/>
            <person name="Uohara A."/>
            <person name="Ohji S."/>
            <person name="Ichikawa N."/>
        </authorList>
    </citation>
    <scope>NUCLEOTIDE SEQUENCE [LARGE SCALE GENOMIC DNA]</scope>
    <source>
        <strain evidence="2 3">NBRC 103071</strain>
    </source>
</reference>
<organism evidence="2 3">
    <name type="scientific">Microbacterium aerolatum</name>
    <dbReference type="NCBI Taxonomy" id="153731"/>
    <lineage>
        <taxon>Bacteria</taxon>
        <taxon>Bacillati</taxon>
        <taxon>Actinomycetota</taxon>
        <taxon>Actinomycetes</taxon>
        <taxon>Micrococcales</taxon>
        <taxon>Microbacteriaceae</taxon>
        <taxon>Microbacterium</taxon>
    </lineage>
</organism>
<sequence length="98" mass="10635">MVGALRRIGEARDDGDAGATRQGDALDLPDPRIPRKLLLVRPTGKRKGSEPNPPQAENHLPIPSLEGSGRLRLDWELPPLLRFISTAQRISDPVGASI</sequence>
<keyword evidence="3" id="KW-1185">Reference proteome</keyword>
<dbReference type="EMBL" id="BJUW01000002">
    <property type="protein sequence ID" value="GEK85247.1"/>
    <property type="molecule type" value="Genomic_DNA"/>
</dbReference>
<dbReference type="Proteomes" id="UP000321225">
    <property type="component" value="Unassembled WGS sequence"/>
</dbReference>